<evidence type="ECO:0000313" key="2">
    <source>
        <dbReference type="EMBL" id="KXP08826.1"/>
    </source>
</evidence>
<accession>A0A138AEC7</accession>
<proteinExistence type="predicted"/>
<dbReference type="Gene3D" id="3.40.1350.10">
    <property type="match status" value="1"/>
</dbReference>
<protein>
    <recommendedName>
        <fullName evidence="4">DUF4365 domain-containing protein</fullName>
    </recommendedName>
</protein>
<dbReference type="Proteomes" id="UP000070258">
    <property type="component" value="Unassembled WGS sequence"/>
</dbReference>
<feature type="region of interest" description="Disordered" evidence="1">
    <location>
        <begin position="172"/>
        <end position="193"/>
    </location>
</feature>
<reference evidence="3" key="1">
    <citation type="submission" date="2016-02" db="EMBL/GenBank/DDBJ databases">
        <authorList>
            <person name="Wen L."/>
            <person name="He K."/>
            <person name="Yang H."/>
        </authorList>
    </citation>
    <scope>NUCLEOTIDE SEQUENCE [LARGE SCALE GENOMIC DNA]</scope>
    <source>
        <strain evidence="3">JCM 15929</strain>
    </source>
</reference>
<evidence type="ECO:0000256" key="1">
    <source>
        <dbReference type="SAM" id="MobiDB-lite"/>
    </source>
</evidence>
<evidence type="ECO:0008006" key="4">
    <source>
        <dbReference type="Google" id="ProtNLM"/>
    </source>
</evidence>
<sequence>MDKKLVKSVGEHWVCSELARRGWATALTRDGLARTDILAVNTELPDRPMIELQVKTVTQQRPGQSVRWLVGKTVGQNDASDREWFVLVVVPPGDSPLKGYVIPRDHLTAATHLQHTDWLKTPNPKRERRAGMDQARLHDTKIENYSGRWDLLERPTSESPDLLPAELTALIDDPRVGLPDGHPWLDGKRPAAG</sequence>
<comment type="caution">
    <text evidence="2">The sequence shown here is derived from an EMBL/GenBank/DDBJ whole genome shotgun (WGS) entry which is preliminary data.</text>
</comment>
<name>A0A138AEC7_9ACTN</name>
<dbReference type="OrthoDB" id="5108281at2"/>
<dbReference type="AlphaFoldDB" id="A0A138AEC7"/>
<dbReference type="RefSeq" id="WP_068571702.1">
    <property type="nucleotide sequence ID" value="NZ_LSRF01000044.1"/>
</dbReference>
<dbReference type="InterPro" id="IPR011856">
    <property type="entry name" value="tRNA_endonuc-like_dom_sf"/>
</dbReference>
<feature type="compositionally biased region" description="Basic and acidic residues" evidence="1">
    <location>
        <begin position="183"/>
        <end position="193"/>
    </location>
</feature>
<evidence type="ECO:0000313" key="3">
    <source>
        <dbReference type="Proteomes" id="UP000070258"/>
    </source>
</evidence>
<dbReference type="STRING" id="239498.AXK60_09190"/>
<dbReference type="GO" id="GO:0003676">
    <property type="term" value="F:nucleic acid binding"/>
    <property type="evidence" value="ECO:0007669"/>
    <property type="project" value="InterPro"/>
</dbReference>
<gene>
    <name evidence="2" type="ORF">AXK60_09190</name>
</gene>
<dbReference type="EMBL" id="LSRF01000044">
    <property type="protein sequence ID" value="KXP08826.1"/>
    <property type="molecule type" value="Genomic_DNA"/>
</dbReference>
<organism evidence="2 3">
    <name type="scientific">Tsukamurella pseudospumae</name>
    <dbReference type="NCBI Taxonomy" id="239498"/>
    <lineage>
        <taxon>Bacteria</taxon>
        <taxon>Bacillati</taxon>
        <taxon>Actinomycetota</taxon>
        <taxon>Actinomycetes</taxon>
        <taxon>Mycobacteriales</taxon>
        <taxon>Tsukamurellaceae</taxon>
        <taxon>Tsukamurella</taxon>
    </lineage>
</organism>